<evidence type="ECO:0000313" key="3">
    <source>
        <dbReference type="Proteomes" id="UP000828390"/>
    </source>
</evidence>
<accession>A0A9D4MWP9</accession>
<feature type="compositionally biased region" description="Basic and acidic residues" evidence="1">
    <location>
        <begin position="113"/>
        <end position="131"/>
    </location>
</feature>
<dbReference type="AlphaFoldDB" id="A0A9D4MWP9"/>
<reference evidence="2" key="1">
    <citation type="journal article" date="2019" name="bioRxiv">
        <title>The Genome of the Zebra Mussel, Dreissena polymorpha: A Resource for Invasive Species Research.</title>
        <authorList>
            <person name="McCartney M.A."/>
            <person name="Auch B."/>
            <person name="Kono T."/>
            <person name="Mallez S."/>
            <person name="Zhang Y."/>
            <person name="Obille A."/>
            <person name="Becker A."/>
            <person name="Abrahante J.E."/>
            <person name="Garbe J."/>
            <person name="Badalamenti J.P."/>
            <person name="Herman A."/>
            <person name="Mangelson H."/>
            <person name="Liachko I."/>
            <person name="Sullivan S."/>
            <person name="Sone E.D."/>
            <person name="Koren S."/>
            <person name="Silverstein K.A.T."/>
            <person name="Beckman K.B."/>
            <person name="Gohl D.M."/>
        </authorList>
    </citation>
    <scope>NUCLEOTIDE SEQUENCE</scope>
    <source>
        <strain evidence="2">Duluth1</strain>
        <tissue evidence="2">Whole animal</tissue>
    </source>
</reference>
<feature type="compositionally biased region" description="Basic and acidic residues" evidence="1">
    <location>
        <begin position="139"/>
        <end position="165"/>
    </location>
</feature>
<keyword evidence="3" id="KW-1185">Reference proteome</keyword>
<dbReference type="Proteomes" id="UP000828390">
    <property type="component" value="Unassembled WGS sequence"/>
</dbReference>
<dbReference type="EMBL" id="JAIWYP010000001">
    <property type="protein sequence ID" value="KAH3883159.1"/>
    <property type="molecule type" value="Genomic_DNA"/>
</dbReference>
<feature type="region of interest" description="Disordered" evidence="1">
    <location>
        <begin position="72"/>
        <end position="165"/>
    </location>
</feature>
<comment type="caution">
    <text evidence="2">The sequence shown here is derived from an EMBL/GenBank/DDBJ whole genome shotgun (WGS) entry which is preliminary data.</text>
</comment>
<feature type="compositionally biased region" description="Basic and acidic residues" evidence="1">
    <location>
        <begin position="87"/>
        <end position="105"/>
    </location>
</feature>
<reference evidence="2" key="2">
    <citation type="submission" date="2020-11" db="EMBL/GenBank/DDBJ databases">
        <authorList>
            <person name="McCartney M.A."/>
            <person name="Auch B."/>
            <person name="Kono T."/>
            <person name="Mallez S."/>
            <person name="Becker A."/>
            <person name="Gohl D.M."/>
            <person name="Silverstein K.A.T."/>
            <person name="Koren S."/>
            <person name="Bechman K.B."/>
            <person name="Herman A."/>
            <person name="Abrahante J.E."/>
            <person name="Garbe J."/>
        </authorList>
    </citation>
    <scope>NUCLEOTIDE SEQUENCE</scope>
    <source>
        <strain evidence="2">Duluth1</strain>
        <tissue evidence="2">Whole animal</tissue>
    </source>
</reference>
<evidence type="ECO:0000256" key="1">
    <source>
        <dbReference type="SAM" id="MobiDB-lite"/>
    </source>
</evidence>
<gene>
    <name evidence="2" type="ORF">DPMN_007109</name>
</gene>
<sequence>MLAMSTFCSVVKQDVLYQPSRVCPSDDTVPIKRESGLGAPRTIRPSKFGSRTERVNRVDTFRVKTFVQSKSLLNGKPVEKGSAQNQSRKEVHRTSRERKCTEPVEKGSAQNQSRKDVHRTSRERTCTEPVEKGSAQNQSRKEVHRTSRERKCTEPVEKGRARAYL</sequence>
<organism evidence="2 3">
    <name type="scientific">Dreissena polymorpha</name>
    <name type="common">Zebra mussel</name>
    <name type="synonym">Mytilus polymorpha</name>
    <dbReference type="NCBI Taxonomy" id="45954"/>
    <lineage>
        <taxon>Eukaryota</taxon>
        <taxon>Metazoa</taxon>
        <taxon>Spiralia</taxon>
        <taxon>Lophotrochozoa</taxon>
        <taxon>Mollusca</taxon>
        <taxon>Bivalvia</taxon>
        <taxon>Autobranchia</taxon>
        <taxon>Heteroconchia</taxon>
        <taxon>Euheterodonta</taxon>
        <taxon>Imparidentia</taxon>
        <taxon>Neoheterodontei</taxon>
        <taxon>Myida</taxon>
        <taxon>Dreissenoidea</taxon>
        <taxon>Dreissenidae</taxon>
        <taxon>Dreissena</taxon>
    </lineage>
</organism>
<name>A0A9D4MWP9_DREPO</name>
<protein>
    <submittedName>
        <fullName evidence="2">Uncharacterized protein</fullName>
    </submittedName>
</protein>
<evidence type="ECO:0000313" key="2">
    <source>
        <dbReference type="EMBL" id="KAH3883159.1"/>
    </source>
</evidence>
<proteinExistence type="predicted"/>